<dbReference type="PANTHER" id="PTHR33361">
    <property type="entry name" value="GLR0591 PROTEIN"/>
    <property type="match status" value="1"/>
</dbReference>
<dbReference type="PANTHER" id="PTHR33361:SF2">
    <property type="entry name" value="DUF885 DOMAIN-CONTAINING PROTEIN"/>
    <property type="match status" value="1"/>
</dbReference>
<dbReference type="RefSeq" id="WP_162452632.1">
    <property type="nucleotide sequence ID" value="NZ_WLZY01000009.1"/>
</dbReference>
<dbReference type="Pfam" id="PF05960">
    <property type="entry name" value="DUF885"/>
    <property type="match status" value="1"/>
</dbReference>
<keyword evidence="2" id="KW-1185">Reference proteome</keyword>
<evidence type="ECO:0000313" key="1">
    <source>
        <dbReference type="EMBL" id="NDL59920.1"/>
    </source>
</evidence>
<protein>
    <submittedName>
        <fullName evidence="1">DUF885 family protein</fullName>
    </submittedName>
</protein>
<proteinExistence type="predicted"/>
<name>A0A7K3M9P7_9ACTN</name>
<organism evidence="1 2">
    <name type="scientific">Phytoactinopolyspora mesophila</name>
    <dbReference type="NCBI Taxonomy" id="2650750"/>
    <lineage>
        <taxon>Bacteria</taxon>
        <taxon>Bacillati</taxon>
        <taxon>Actinomycetota</taxon>
        <taxon>Actinomycetes</taxon>
        <taxon>Jiangellales</taxon>
        <taxon>Jiangellaceae</taxon>
        <taxon>Phytoactinopolyspora</taxon>
    </lineage>
</organism>
<gene>
    <name evidence="1" type="ORF">F7O44_22860</name>
</gene>
<reference evidence="1 2" key="1">
    <citation type="submission" date="2019-11" db="EMBL/GenBank/DDBJ databases">
        <authorList>
            <person name="Li X.-J."/>
            <person name="Feng X.-M."/>
        </authorList>
    </citation>
    <scope>NUCLEOTIDE SEQUENCE [LARGE SCALE GENOMIC DNA]</scope>
    <source>
        <strain evidence="1 2">XMNu-373</strain>
    </source>
</reference>
<evidence type="ECO:0000313" key="2">
    <source>
        <dbReference type="Proteomes" id="UP000460435"/>
    </source>
</evidence>
<dbReference type="EMBL" id="WLZY01000009">
    <property type="protein sequence ID" value="NDL59920.1"/>
    <property type="molecule type" value="Genomic_DNA"/>
</dbReference>
<accession>A0A7K3M9P7</accession>
<sequence>MSESPQTAPGHPEAPTVDSIADQYVDELIRLDPYEATFAGVTGHDAESTDYSPDGYAERLALTKRTLTALDHAVARDERERVAGEALRERLEMTIATEELGLDRSLRNIASPVHSVREVFDLMATETDEHWAALTSRLRDVPASLDKYRHTLEADIAAGLLPARRQVEAVITQLNRVAAEGFFTDLVRPAPAAGRAELEKLAAAAAEAYARFASYLGSDIHGRARVDDHVGRDAYQVASRYFLGASIDLDETYEWGLAELNRIEGEMAEVSRQIVPGGSVDDAVAALDADPDRTIQGAEAFRRWMQELSDRTVAELNGTHFDIPEPIRTLECMIAPTQDGVMYYTGPSEDFSRPGRMWWSVPEGMDTFSTWKEKTTVFHEGVPGHHLQIAQVAYRREVLNRWQRLFCWISGHGEGWALYAEHLMGELGYLDDPADRLGMLDAQALRAARVVIDIGVHLQLDIPDEIVRRDGLPAGPWNADAAYEFLTRHTRESPEVARFEIIRYLGWPGQAPSYKVGERIWMAARQDAQKRQGDAFDLKAFHRAALDLGTLGLDPLQDALARL</sequence>
<dbReference type="InterPro" id="IPR010281">
    <property type="entry name" value="DUF885"/>
</dbReference>
<dbReference type="AlphaFoldDB" id="A0A7K3M9P7"/>
<dbReference type="Proteomes" id="UP000460435">
    <property type="component" value="Unassembled WGS sequence"/>
</dbReference>
<comment type="caution">
    <text evidence="1">The sequence shown here is derived from an EMBL/GenBank/DDBJ whole genome shotgun (WGS) entry which is preliminary data.</text>
</comment>